<evidence type="ECO:0000256" key="4">
    <source>
        <dbReference type="ARBA" id="ARBA00023163"/>
    </source>
</evidence>
<dbReference type="SMART" id="SM00774">
    <property type="entry name" value="WRKY"/>
    <property type="match status" value="1"/>
</dbReference>
<evidence type="ECO:0000313" key="8">
    <source>
        <dbReference type="EMBL" id="AXY96408.1"/>
    </source>
</evidence>
<comment type="subcellular location">
    <subcellularLocation>
        <location evidence="1">Nucleus</location>
    </subcellularLocation>
</comment>
<keyword evidence="4" id="KW-0804">Transcription</keyword>
<sequence length="347" mass="38356">MDDLISLILHGCRLAKDLESNLPNLANQPPNLLSRSFDDIINIFHTAKERLNALPPSSSPSLSPSFFYPAQTSTQLSYHPSHPHLNLQSIDPTLNLQEWLRSSVTQAMEGVIQTQLFPDHKTPFTIRPHQTVADVQAMDVSDSVARPGSSSSQRHRRSDQNARTIRVPAPRIGNTEIPPEDGFTWRKYGQKEILHSKFPRSYYRCTHQKLYQCPAKKQVQRLDDDPFTFEVTYNGEHTCHMSSTAPSSAEITQSTAMLEPSPANLGTWLSMDVGAAAAGGSGSSSTMVGGYRSSGTGGDVSQKDGDQYMVANMADAMFNSGSSSNSMEFLFPSMDEKWKPEAEEKKD</sequence>
<name>A0A385JFL2_9ROSI</name>
<dbReference type="InterPro" id="IPR003657">
    <property type="entry name" value="WRKY_dom"/>
</dbReference>
<accession>A0A385JFL2</accession>
<dbReference type="PROSITE" id="PS50811">
    <property type="entry name" value="WRKY"/>
    <property type="match status" value="1"/>
</dbReference>
<feature type="domain" description="WRKY" evidence="7">
    <location>
        <begin position="180"/>
        <end position="242"/>
    </location>
</feature>
<dbReference type="EMBL" id="MG356655">
    <property type="protein sequence ID" value="AXY96408.1"/>
    <property type="molecule type" value="mRNA"/>
</dbReference>
<evidence type="ECO:0000259" key="7">
    <source>
        <dbReference type="PROSITE" id="PS50811"/>
    </source>
</evidence>
<dbReference type="PANTHER" id="PTHR31282">
    <property type="entry name" value="WRKY TRANSCRIPTION FACTOR 21-RELATED"/>
    <property type="match status" value="1"/>
</dbReference>
<evidence type="ECO:0000256" key="3">
    <source>
        <dbReference type="ARBA" id="ARBA00023125"/>
    </source>
</evidence>
<keyword evidence="5" id="KW-0539">Nucleus</keyword>
<dbReference type="InterPro" id="IPR036576">
    <property type="entry name" value="WRKY_dom_sf"/>
</dbReference>
<evidence type="ECO:0000256" key="2">
    <source>
        <dbReference type="ARBA" id="ARBA00023015"/>
    </source>
</evidence>
<organism evidence="8">
    <name type="scientific">Canarium album</name>
    <dbReference type="NCBI Taxonomy" id="300208"/>
    <lineage>
        <taxon>Eukaryota</taxon>
        <taxon>Viridiplantae</taxon>
        <taxon>Streptophyta</taxon>
        <taxon>Embryophyta</taxon>
        <taxon>Tracheophyta</taxon>
        <taxon>Spermatophyta</taxon>
        <taxon>Magnoliopsida</taxon>
        <taxon>eudicotyledons</taxon>
        <taxon>Gunneridae</taxon>
        <taxon>Pentapetalae</taxon>
        <taxon>rosids</taxon>
        <taxon>malvids</taxon>
        <taxon>Sapindales</taxon>
        <taxon>Burseraceae</taxon>
        <taxon>Canarium</taxon>
    </lineage>
</organism>
<protein>
    <submittedName>
        <fullName evidence="8">WRKY transcription factor 55</fullName>
    </submittedName>
</protein>
<dbReference type="GO" id="GO:0003700">
    <property type="term" value="F:DNA-binding transcription factor activity"/>
    <property type="evidence" value="ECO:0007669"/>
    <property type="project" value="InterPro"/>
</dbReference>
<dbReference type="Pfam" id="PF03106">
    <property type="entry name" value="WRKY"/>
    <property type="match status" value="1"/>
</dbReference>
<dbReference type="GO" id="GO:0005634">
    <property type="term" value="C:nucleus"/>
    <property type="evidence" value="ECO:0007669"/>
    <property type="project" value="UniProtKB-SubCell"/>
</dbReference>
<dbReference type="Gene3D" id="2.20.25.80">
    <property type="entry name" value="WRKY domain"/>
    <property type="match status" value="1"/>
</dbReference>
<keyword evidence="3" id="KW-0238">DNA-binding</keyword>
<dbReference type="SUPFAM" id="SSF118290">
    <property type="entry name" value="WRKY DNA-binding domain"/>
    <property type="match status" value="1"/>
</dbReference>
<keyword evidence="2" id="KW-0805">Transcription regulation</keyword>
<dbReference type="GO" id="GO:0043565">
    <property type="term" value="F:sequence-specific DNA binding"/>
    <property type="evidence" value="ECO:0007669"/>
    <property type="project" value="InterPro"/>
</dbReference>
<evidence type="ECO:0000256" key="5">
    <source>
        <dbReference type="ARBA" id="ARBA00023242"/>
    </source>
</evidence>
<feature type="region of interest" description="Disordered" evidence="6">
    <location>
        <begin position="141"/>
        <end position="165"/>
    </location>
</feature>
<dbReference type="InterPro" id="IPR044810">
    <property type="entry name" value="WRKY_plant"/>
</dbReference>
<proteinExistence type="evidence at transcript level"/>
<feature type="region of interest" description="Disordered" evidence="6">
    <location>
        <begin position="279"/>
        <end position="304"/>
    </location>
</feature>
<evidence type="ECO:0000256" key="6">
    <source>
        <dbReference type="SAM" id="MobiDB-lite"/>
    </source>
</evidence>
<dbReference type="AlphaFoldDB" id="A0A385JFL2"/>
<evidence type="ECO:0000256" key="1">
    <source>
        <dbReference type="ARBA" id="ARBA00004123"/>
    </source>
</evidence>
<reference evidence="8" key="1">
    <citation type="submission" date="2017-10" db="EMBL/GenBank/DDBJ databases">
        <title>Cloning and Expression Profiling of WRKY Transcription Factor of Canarium album (Lour.) Raeusch under Low Temperature Stress.</title>
        <authorList>
            <person name="Lai R."/>
            <person name="Wu R."/>
        </authorList>
    </citation>
    <scope>NUCLEOTIDE SEQUENCE</scope>
</reference>